<dbReference type="GO" id="GO:0005634">
    <property type="term" value="C:nucleus"/>
    <property type="evidence" value="ECO:0007669"/>
    <property type="project" value="InterPro"/>
</dbReference>
<dbReference type="RefSeq" id="XP_039143003.1">
    <property type="nucleotide sequence ID" value="XM_039287069.1"/>
</dbReference>
<dbReference type="GO" id="GO:0032204">
    <property type="term" value="P:regulation of telomere maintenance"/>
    <property type="evidence" value="ECO:0007669"/>
    <property type="project" value="TreeGrafter"/>
</dbReference>
<dbReference type="InterPro" id="IPR027417">
    <property type="entry name" value="P-loop_NTPase"/>
</dbReference>
<evidence type="ECO:0000313" key="3">
    <source>
        <dbReference type="RefSeq" id="XP_039143003.1"/>
    </source>
</evidence>
<protein>
    <submittedName>
        <fullName evidence="3">Uncharacterized protein LOC120280294</fullName>
    </submittedName>
</protein>
<accession>A0AB40CSG0</accession>
<dbReference type="SUPFAM" id="SSF52540">
    <property type="entry name" value="P-loop containing nucleoside triphosphate hydrolases"/>
    <property type="match status" value="1"/>
</dbReference>
<evidence type="ECO:0000256" key="1">
    <source>
        <dbReference type="SAM" id="MobiDB-lite"/>
    </source>
</evidence>
<proteinExistence type="predicted"/>
<gene>
    <name evidence="3" type="primary">LOC120280294</name>
</gene>
<organism evidence="2 3">
    <name type="scientific">Dioscorea cayennensis subsp. rotundata</name>
    <name type="common">White Guinea yam</name>
    <name type="synonym">Dioscorea rotundata</name>
    <dbReference type="NCBI Taxonomy" id="55577"/>
    <lineage>
        <taxon>Eukaryota</taxon>
        <taxon>Viridiplantae</taxon>
        <taxon>Streptophyta</taxon>
        <taxon>Embryophyta</taxon>
        <taxon>Tracheophyta</taxon>
        <taxon>Spermatophyta</taxon>
        <taxon>Magnoliopsida</taxon>
        <taxon>Liliopsida</taxon>
        <taxon>Dioscoreales</taxon>
        <taxon>Dioscoreaceae</taxon>
        <taxon>Dioscorea</taxon>
    </lineage>
</organism>
<evidence type="ECO:0000313" key="2">
    <source>
        <dbReference type="Proteomes" id="UP001515500"/>
    </source>
</evidence>
<keyword evidence="2" id="KW-1185">Reference proteome</keyword>
<dbReference type="AlphaFoldDB" id="A0AB40CSG0"/>
<dbReference type="PANTHER" id="PTHR13413">
    <property type="entry name" value="YLP MOTIF CONTAINING PROTEIN NUCLEAR PROTEIN ZAP"/>
    <property type="match status" value="1"/>
</dbReference>
<sequence>MDDSWRFRPPPPPPPAPFGDLHHPHPPFPPAPYHNPAFRAPDTWTAIPHPPLERPPFFHPPHPPPMFLDDEREAYRKRMRVDDSSHQFNPFVNSASSEDERRLSLIRDHGHQGFLPFDRSFTASGHGFPERNRPPLPIDYAFPPGISNSQRFGGFAPHEGERRDPYSRDGQFEDYLPPNQIYRQGIPVGVSGNYEARPFEQQFHNSLLQDQRQLHLNENSYISPNQAQYPQTNGYQAEFGAVNAEKESSIPESGSQHSGQSKLEYHCQQADMINNHYDYKHSDLDNVQRQHQYQSYAGSKSINGESGFIRPPGTRENGYMGATLGNHVHIPQNCAPLPPPLLAVHHEPSPSFQGTPSLAPSPVPSSLMGSTVTNVPLPSAARTFPETHPWSHATAFETKTLPFPHQVPSTHYLDEGRPVFPSKHPTQEKPTVIDACHLFRQPHRVSRPDHFVIILRGLPGSGKSYLAKALRDIEVEHGGSAPRIHAMDDYFMIEVEKAEDNGGSRTSTSVRGKKQNMKKVIEYCYEPEMEEAYRSSMLKAFKKTLDEGIFTFIIVDDRNLRVADFAQFWAIAKRSGYEVYLLEATYKDPMGCSARNVHGFKLDDIKKMADQWEEAPALYLQLDVQSLIHGDDLDEHCIQEVDMDSDDASHELHAVPELKDKEDFKMPGTSSSSSYHAPDGLVNVGESWDGGNDDEEELTTVKKLEKSKWSKDIYEDLEDSDSPKEKQNALSGLLQAYGKSDKSVRWGDQVKESGFSISAVKKKNASSLIIGPGSGYNLGTNPLRDEDSLEVAARNSGSELKKRIHEQLRAERDSFKAVFDRRRQRIGGLHDADDE</sequence>
<dbReference type="InterPro" id="IPR026314">
    <property type="entry name" value="YLP_motif_con_p1"/>
</dbReference>
<feature type="compositionally biased region" description="Pro residues" evidence="1">
    <location>
        <begin position="8"/>
        <end position="17"/>
    </location>
</feature>
<feature type="region of interest" description="Disordered" evidence="1">
    <location>
        <begin position="346"/>
        <end position="365"/>
    </location>
</feature>
<feature type="region of interest" description="Disordered" evidence="1">
    <location>
        <begin position="662"/>
        <end position="698"/>
    </location>
</feature>
<dbReference type="FunFam" id="3.40.50.300:FF:000978">
    <property type="entry name" value="YLP motif-containing protein 1 isoform X3"/>
    <property type="match status" value="1"/>
</dbReference>
<feature type="compositionally biased region" description="Low complexity" evidence="1">
    <location>
        <begin position="356"/>
        <end position="365"/>
    </location>
</feature>
<dbReference type="PANTHER" id="PTHR13413:SF0">
    <property type="entry name" value="YLP MOTIF-CONTAINING PROTEIN 1"/>
    <property type="match status" value="1"/>
</dbReference>
<dbReference type="Proteomes" id="UP001515500">
    <property type="component" value="Chromosome 17"/>
</dbReference>
<dbReference type="GeneID" id="120280294"/>
<reference evidence="3" key="1">
    <citation type="submission" date="2025-08" db="UniProtKB">
        <authorList>
            <consortium name="RefSeq"/>
        </authorList>
    </citation>
    <scope>IDENTIFICATION</scope>
</reference>
<dbReference type="Gene3D" id="3.40.50.300">
    <property type="entry name" value="P-loop containing nucleotide triphosphate hydrolases"/>
    <property type="match status" value="1"/>
</dbReference>
<feature type="region of interest" description="Disordered" evidence="1">
    <location>
        <begin position="1"/>
        <end position="34"/>
    </location>
</feature>
<name>A0AB40CSG0_DIOCR</name>